<evidence type="ECO:0000313" key="3">
    <source>
        <dbReference type="Proteomes" id="UP000317835"/>
    </source>
</evidence>
<gene>
    <name evidence="2" type="ORF">ElP_72570</name>
</gene>
<dbReference type="Proteomes" id="UP000317835">
    <property type="component" value="Plasmid pElP_1"/>
</dbReference>
<reference evidence="2 3" key="1">
    <citation type="submission" date="2019-02" db="EMBL/GenBank/DDBJ databases">
        <title>Deep-cultivation of Planctomycetes and their phenomic and genomic characterization uncovers novel biology.</title>
        <authorList>
            <person name="Wiegand S."/>
            <person name="Jogler M."/>
            <person name="Boedeker C."/>
            <person name="Pinto D."/>
            <person name="Vollmers J."/>
            <person name="Rivas-Marin E."/>
            <person name="Kohn T."/>
            <person name="Peeters S.H."/>
            <person name="Heuer A."/>
            <person name="Rast P."/>
            <person name="Oberbeckmann S."/>
            <person name="Bunk B."/>
            <person name="Jeske O."/>
            <person name="Meyerdierks A."/>
            <person name="Storesund J.E."/>
            <person name="Kallscheuer N."/>
            <person name="Luecker S."/>
            <person name="Lage O.M."/>
            <person name="Pohl T."/>
            <person name="Merkel B.J."/>
            <person name="Hornburger P."/>
            <person name="Mueller R.-W."/>
            <person name="Bruemmer F."/>
            <person name="Labrenz M."/>
            <person name="Spormann A.M."/>
            <person name="Op den Camp H."/>
            <person name="Overmann J."/>
            <person name="Amann R."/>
            <person name="Jetten M.S.M."/>
            <person name="Mascher T."/>
            <person name="Medema M.H."/>
            <person name="Devos D.P."/>
            <person name="Kaster A.-K."/>
            <person name="Ovreas L."/>
            <person name="Rohde M."/>
            <person name="Galperin M.Y."/>
            <person name="Jogler C."/>
        </authorList>
    </citation>
    <scope>NUCLEOTIDE SEQUENCE [LARGE SCALE GENOMIC DNA]</scope>
    <source>
        <strain evidence="2 3">ElP</strain>
        <plasmid evidence="3">pelp_1</plasmid>
    </source>
</reference>
<feature type="domain" description="HNH nuclease" evidence="1">
    <location>
        <begin position="195"/>
        <end position="233"/>
    </location>
</feature>
<dbReference type="Pfam" id="PF13391">
    <property type="entry name" value="HNH_2"/>
    <property type="match status" value="1"/>
</dbReference>
<protein>
    <recommendedName>
        <fullName evidence="1">HNH nuclease domain-containing protein</fullName>
    </recommendedName>
</protein>
<evidence type="ECO:0000313" key="2">
    <source>
        <dbReference type="EMBL" id="QDV39293.1"/>
    </source>
</evidence>
<dbReference type="EMBL" id="CP036427">
    <property type="protein sequence ID" value="QDV39293.1"/>
    <property type="molecule type" value="Genomic_DNA"/>
</dbReference>
<dbReference type="KEGG" id="tpla:ElP_72570"/>
<geneLocation type="plasmid" evidence="3">
    <name>pelp_1</name>
</geneLocation>
<keyword evidence="3" id="KW-1185">Reference proteome</keyword>
<keyword evidence="2" id="KW-0614">Plasmid</keyword>
<dbReference type="InterPro" id="IPR003615">
    <property type="entry name" value="HNH_nuc"/>
</dbReference>
<dbReference type="RefSeq" id="WP_197447159.1">
    <property type="nucleotide sequence ID" value="NZ_CP036427.1"/>
</dbReference>
<sequence>MAYWWVSQNQTYRHERDGGFLWAPNQTEAGLTPFHWATMDEVRPGDLIFSYVGGRIVAVAVAKTAAYDSPRPGGMGEGLWEDAGRRVDVEYRDLSEPPTIAEVVAELQPLMPERYAPLNRFGTGNQGYLFSLPPRAGRLLLDRVDDTNAASATDAIEEGIERAVADTTERRALVLSRVGQGQFRDSLMSVWGGRCAVTGLDLPVLLRASHIKPWRDSDNRERLDAYNGLLLSPS</sequence>
<evidence type="ECO:0000259" key="1">
    <source>
        <dbReference type="Pfam" id="PF13391"/>
    </source>
</evidence>
<accession>A0A518HEM6</accession>
<dbReference type="AlphaFoldDB" id="A0A518HEM6"/>
<name>A0A518HEM6_9BACT</name>
<organism evidence="2 3">
    <name type="scientific">Tautonia plasticadhaerens</name>
    <dbReference type="NCBI Taxonomy" id="2527974"/>
    <lineage>
        <taxon>Bacteria</taxon>
        <taxon>Pseudomonadati</taxon>
        <taxon>Planctomycetota</taxon>
        <taxon>Planctomycetia</taxon>
        <taxon>Isosphaerales</taxon>
        <taxon>Isosphaeraceae</taxon>
        <taxon>Tautonia</taxon>
    </lineage>
</organism>
<proteinExistence type="predicted"/>